<comment type="caution">
    <text evidence="1">The sequence shown here is derived from an EMBL/GenBank/DDBJ whole genome shotgun (WGS) entry which is preliminary data.</text>
</comment>
<proteinExistence type="predicted"/>
<evidence type="ECO:0000313" key="1">
    <source>
        <dbReference type="EMBL" id="KAA3466051.1"/>
    </source>
</evidence>
<reference evidence="2" key="1">
    <citation type="journal article" date="2019" name="Plant Biotechnol. J.">
        <title>Genome sequencing of the Australian wild diploid species Gossypium australe highlights disease resistance and delayed gland morphogenesis.</title>
        <authorList>
            <person name="Cai Y."/>
            <person name="Cai X."/>
            <person name="Wang Q."/>
            <person name="Wang P."/>
            <person name="Zhang Y."/>
            <person name="Cai C."/>
            <person name="Xu Y."/>
            <person name="Wang K."/>
            <person name="Zhou Z."/>
            <person name="Wang C."/>
            <person name="Geng S."/>
            <person name="Li B."/>
            <person name="Dong Q."/>
            <person name="Hou Y."/>
            <person name="Wang H."/>
            <person name="Ai P."/>
            <person name="Liu Z."/>
            <person name="Yi F."/>
            <person name="Sun M."/>
            <person name="An G."/>
            <person name="Cheng J."/>
            <person name="Zhang Y."/>
            <person name="Shi Q."/>
            <person name="Xie Y."/>
            <person name="Shi X."/>
            <person name="Chang Y."/>
            <person name="Huang F."/>
            <person name="Chen Y."/>
            <person name="Hong S."/>
            <person name="Mi L."/>
            <person name="Sun Q."/>
            <person name="Zhang L."/>
            <person name="Zhou B."/>
            <person name="Peng R."/>
            <person name="Zhang X."/>
            <person name="Liu F."/>
        </authorList>
    </citation>
    <scope>NUCLEOTIDE SEQUENCE [LARGE SCALE GENOMIC DNA]</scope>
    <source>
        <strain evidence="2">cv. PA1801</strain>
    </source>
</reference>
<keyword evidence="1" id="KW-0808">Transferase</keyword>
<dbReference type="OrthoDB" id="1434716at2759"/>
<keyword evidence="1" id="KW-0695">RNA-directed DNA polymerase</keyword>
<evidence type="ECO:0000313" key="2">
    <source>
        <dbReference type="Proteomes" id="UP000325315"/>
    </source>
</evidence>
<sequence length="143" mass="16353">MERLGHPIHKSVDDKARRPISLRKNGPKISLFFADDLFLFTKADIEQARMIRDVLDIFGGHRDIRIASGATAKICSVLLFNATNDLGTYLGMPLLHQRVITSTFKFVIDKVQRKLDGWNAKFLPLRDYYCSPILIVGFRYSQP</sequence>
<organism evidence="1 2">
    <name type="scientific">Gossypium australe</name>
    <dbReference type="NCBI Taxonomy" id="47621"/>
    <lineage>
        <taxon>Eukaryota</taxon>
        <taxon>Viridiplantae</taxon>
        <taxon>Streptophyta</taxon>
        <taxon>Embryophyta</taxon>
        <taxon>Tracheophyta</taxon>
        <taxon>Spermatophyta</taxon>
        <taxon>Magnoliopsida</taxon>
        <taxon>eudicotyledons</taxon>
        <taxon>Gunneridae</taxon>
        <taxon>Pentapetalae</taxon>
        <taxon>rosids</taxon>
        <taxon>malvids</taxon>
        <taxon>Malvales</taxon>
        <taxon>Malvaceae</taxon>
        <taxon>Malvoideae</taxon>
        <taxon>Gossypium</taxon>
    </lineage>
</organism>
<gene>
    <name evidence="1" type="ORF">EPI10_001174</name>
</gene>
<dbReference type="Proteomes" id="UP000325315">
    <property type="component" value="Unassembled WGS sequence"/>
</dbReference>
<keyword evidence="2" id="KW-1185">Reference proteome</keyword>
<protein>
    <submittedName>
        <fullName evidence="1">Reverse transcriptase</fullName>
    </submittedName>
</protein>
<dbReference type="EMBL" id="SMMG02000007">
    <property type="protein sequence ID" value="KAA3466051.1"/>
    <property type="molecule type" value="Genomic_DNA"/>
</dbReference>
<dbReference type="AlphaFoldDB" id="A0A5B6VAM7"/>
<keyword evidence="1" id="KW-0548">Nucleotidyltransferase</keyword>
<name>A0A5B6VAM7_9ROSI</name>
<accession>A0A5B6VAM7</accession>
<dbReference type="GO" id="GO:0003964">
    <property type="term" value="F:RNA-directed DNA polymerase activity"/>
    <property type="evidence" value="ECO:0007669"/>
    <property type="project" value="UniProtKB-KW"/>
</dbReference>